<evidence type="ECO:0000256" key="1">
    <source>
        <dbReference type="ARBA" id="ARBA00004167"/>
    </source>
</evidence>
<evidence type="ECO:0000256" key="2">
    <source>
        <dbReference type="ARBA" id="ARBA00009634"/>
    </source>
</evidence>
<dbReference type="InterPro" id="IPR035897">
    <property type="entry name" value="Toll_tir_struct_dom_sf"/>
</dbReference>
<dbReference type="SMART" id="SM00255">
    <property type="entry name" value="TIR"/>
    <property type="match status" value="1"/>
</dbReference>
<evidence type="ECO:0000256" key="5">
    <source>
        <dbReference type="ARBA" id="ARBA00022989"/>
    </source>
</evidence>
<proteinExistence type="inferred from homology"/>
<dbReference type="InterPro" id="IPR032675">
    <property type="entry name" value="LRR_dom_sf"/>
</dbReference>
<dbReference type="EMBL" id="CAIIXF020000008">
    <property type="protein sequence ID" value="CAH1792099.1"/>
    <property type="molecule type" value="Genomic_DNA"/>
</dbReference>
<protein>
    <recommendedName>
        <fullName evidence="8">TIR domain-containing protein</fullName>
    </recommendedName>
</protein>
<evidence type="ECO:0000313" key="9">
    <source>
        <dbReference type="EMBL" id="CAH1792099.1"/>
    </source>
</evidence>
<dbReference type="GO" id="GO:0007165">
    <property type="term" value="P:signal transduction"/>
    <property type="evidence" value="ECO:0007669"/>
    <property type="project" value="InterPro"/>
</dbReference>
<comment type="caution">
    <text evidence="9">The sequence shown here is derived from an EMBL/GenBank/DDBJ whole genome shotgun (WGS) entry which is preliminary data.</text>
</comment>
<name>A0A8S4PDD9_OWEFU</name>
<keyword evidence="6 7" id="KW-0472">Membrane</keyword>
<evidence type="ECO:0000256" key="6">
    <source>
        <dbReference type="ARBA" id="ARBA00023136"/>
    </source>
</evidence>
<dbReference type="PANTHER" id="PTHR24365">
    <property type="entry name" value="TOLL-LIKE RECEPTOR"/>
    <property type="match status" value="1"/>
</dbReference>
<dbReference type="Proteomes" id="UP000749559">
    <property type="component" value="Unassembled WGS sequence"/>
</dbReference>
<dbReference type="PRINTS" id="PR01537">
    <property type="entry name" value="INTRLKN1R1F"/>
</dbReference>
<dbReference type="AlphaFoldDB" id="A0A8S4PDD9"/>
<dbReference type="PROSITE" id="PS50104">
    <property type="entry name" value="TIR"/>
    <property type="match status" value="1"/>
</dbReference>
<dbReference type="Pfam" id="PF13855">
    <property type="entry name" value="LRR_8"/>
    <property type="match status" value="1"/>
</dbReference>
<feature type="transmembrane region" description="Helical" evidence="7">
    <location>
        <begin position="335"/>
        <end position="357"/>
    </location>
</feature>
<dbReference type="Pfam" id="PF13676">
    <property type="entry name" value="TIR_2"/>
    <property type="match status" value="1"/>
</dbReference>
<dbReference type="SUPFAM" id="SSF52200">
    <property type="entry name" value="Toll/Interleukin receptor TIR domain"/>
    <property type="match status" value="1"/>
</dbReference>
<evidence type="ECO:0000256" key="7">
    <source>
        <dbReference type="SAM" id="Phobius"/>
    </source>
</evidence>
<keyword evidence="3 7" id="KW-0812">Transmembrane</keyword>
<evidence type="ECO:0000256" key="3">
    <source>
        <dbReference type="ARBA" id="ARBA00022692"/>
    </source>
</evidence>
<dbReference type="Gene3D" id="3.80.10.10">
    <property type="entry name" value="Ribonuclease Inhibitor"/>
    <property type="match status" value="1"/>
</dbReference>
<dbReference type="PANTHER" id="PTHR24365:SF530">
    <property type="entry name" value="MSTPROX-RELATED"/>
    <property type="match status" value="1"/>
</dbReference>
<keyword evidence="4" id="KW-0732">Signal</keyword>
<reference evidence="9" key="1">
    <citation type="submission" date="2022-03" db="EMBL/GenBank/DDBJ databases">
        <authorList>
            <person name="Martin C."/>
        </authorList>
    </citation>
    <scope>NUCLEOTIDE SEQUENCE</scope>
</reference>
<dbReference type="GO" id="GO:0005886">
    <property type="term" value="C:plasma membrane"/>
    <property type="evidence" value="ECO:0007669"/>
    <property type="project" value="TreeGrafter"/>
</dbReference>
<dbReference type="InterPro" id="IPR000157">
    <property type="entry name" value="TIR_dom"/>
</dbReference>
<gene>
    <name evidence="9" type="ORF">OFUS_LOCUS17118</name>
</gene>
<feature type="domain" description="TIR" evidence="8">
    <location>
        <begin position="384"/>
        <end position="526"/>
    </location>
</feature>
<keyword evidence="10" id="KW-1185">Reference proteome</keyword>
<dbReference type="SUPFAM" id="SSF52058">
    <property type="entry name" value="L domain-like"/>
    <property type="match status" value="1"/>
</dbReference>
<dbReference type="Gene3D" id="3.40.50.10140">
    <property type="entry name" value="Toll/interleukin-1 receptor homology (TIR) domain"/>
    <property type="match status" value="1"/>
</dbReference>
<sequence length="578" mass="66389">MLRNMGIVTIDIEFIEYLPHLEEIDLSENSIQMAVEPTAIWRTVIQLYKMTKLRRMIFQKNSHPTDYNPDCHPLSKKMAKLEYAIPIGLEEIDFAHSRISGRAFCLDYGLRLQRNNKLTILDLSHMKVIKKLGPLLGMVYLKALYFQDNQCFIHPTMFSCVKGAFESLEVLNVAHNFINISEANNTLQLFQNCSRLQHLDLSYNNMGNVPSTMLRDAANVKSLNLSGNNLRDIDLDLDGAVSLETLNISQNYLKILPKSLLVSIENQKEGSILIDIQGNSLDCGCNSIEFIEWMHSHTENIYEWRTLECTYLNGTFIKMHTIDVQMLKLSCWENVILASGISCGVLLLLVLLIVFTYRRRYKLNYLYLQLRAALRHHNQENRDFIFDGFISYSSFDKIWGLETLYAKLASVYGYNICIDDRNFKPGATLTEIIVDTISNSNKIILIISQNFLRSKWCQFEMNLARGELANRGRDCLILILKEPIGVLPPELISPTLRSLLETRVYLEWSDDVDRIDVFWRKLRDALGEPIHHEQPPTDTPFIYANTTADHADAAVHNNHNDADDLIMQCDDEAPLLVN</sequence>
<organism evidence="9 10">
    <name type="scientific">Owenia fusiformis</name>
    <name type="common">Polychaete worm</name>
    <dbReference type="NCBI Taxonomy" id="6347"/>
    <lineage>
        <taxon>Eukaryota</taxon>
        <taxon>Metazoa</taxon>
        <taxon>Spiralia</taxon>
        <taxon>Lophotrochozoa</taxon>
        <taxon>Annelida</taxon>
        <taxon>Polychaeta</taxon>
        <taxon>Sedentaria</taxon>
        <taxon>Canalipalpata</taxon>
        <taxon>Sabellida</taxon>
        <taxon>Oweniida</taxon>
        <taxon>Oweniidae</taxon>
        <taxon>Owenia</taxon>
    </lineage>
</organism>
<comment type="subcellular location">
    <subcellularLocation>
        <location evidence="1">Membrane</location>
        <topology evidence="1">Single-pass membrane protein</topology>
    </subcellularLocation>
</comment>
<dbReference type="GO" id="GO:0038023">
    <property type="term" value="F:signaling receptor activity"/>
    <property type="evidence" value="ECO:0007669"/>
    <property type="project" value="TreeGrafter"/>
</dbReference>
<dbReference type="InterPro" id="IPR001611">
    <property type="entry name" value="Leu-rich_rpt"/>
</dbReference>
<keyword evidence="5 7" id="KW-1133">Transmembrane helix</keyword>
<evidence type="ECO:0000259" key="8">
    <source>
        <dbReference type="PROSITE" id="PS50104"/>
    </source>
</evidence>
<evidence type="ECO:0000313" key="10">
    <source>
        <dbReference type="Proteomes" id="UP000749559"/>
    </source>
</evidence>
<accession>A0A8S4PDD9</accession>
<comment type="similarity">
    <text evidence="2">Belongs to the Toll-like receptor family.</text>
</comment>
<evidence type="ECO:0000256" key="4">
    <source>
        <dbReference type="ARBA" id="ARBA00022729"/>
    </source>
</evidence>
<dbReference type="OrthoDB" id="1357022at2759"/>